<comment type="similarity">
    <text evidence="1">Belongs to the 4-hydroxybenzoyl-CoA thioesterase family.</text>
</comment>
<evidence type="ECO:0000256" key="2">
    <source>
        <dbReference type="ARBA" id="ARBA00022801"/>
    </source>
</evidence>
<proteinExistence type="inferred from homology"/>
<dbReference type="AlphaFoldDB" id="A0A1G8YEK2"/>
<dbReference type="NCBIfam" id="TIGR00051">
    <property type="entry name" value="YbgC/FadM family acyl-CoA thioesterase"/>
    <property type="match status" value="1"/>
</dbReference>
<dbReference type="Proteomes" id="UP000199433">
    <property type="component" value="Unassembled WGS sequence"/>
</dbReference>
<dbReference type="InterPro" id="IPR006684">
    <property type="entry name" value="YbgC/YbaW"/>
</dbReference>
<dbReference type="InterPro" id="IPR029069">
    <property type="entry name" value="HotDog_dom_sf"/>
</dbReference>
<reference evidence="4" key="1">
    <citation type="submission" date="2016-10" db="EMBL/GenBank/DDBJ databases">
        <authorList>
            <person name="Varghese N."/>
            <person name="Submissions S."/>
        </authorList>
    </citation>
    <scope>NUCLEOTIDE SEQUENCE [LARGE SCALE GENOMIC DNA]</scope>
    <source>
        <strain evidence="4">DSM 19181</strain>
    </source>
</reference>
<accession>A0A1G8YEK2</accession>
<dbReference type="CDD" id="cd00586">
    <property type="entry name" value="4HBT"/>
    <property type="match status" value="1"/>
</dbReference>
<dbReference type="InterPro" id="IPR050563">
    <property type="entry name" value="4-hydroxybenzoyl-CoA_TE"/>
</dbReference>
<keyword evidence="4" id="KW-1185">Reference proteome</keyword>
<keyword evidence="2 3" id="KW-0378">Hydrolase</keyword>
<dbReference type="Gene3D" id="3.10.129.10">
    <property type="entry name" value="Hotdog Thioesterase"/>
    <property type="match status" value="1"/>
</dbReference>
<sequence length="152" mass="17876">MTLCLHKVQYYETDQMQIVHHSNYIRWFEEARTHLMEELGYGYHQMEDEGIIIPVLSVQAEYKGMVRYGETVVIDAEIKEFTGVKMVISYEVTDKETGSLKTIGESRHAFLDKGTYRPMSLKRKHKKLFDLFNELHEATLEGTVKFFMKTKN</sequence>
<dbReference type="STRING" id="426701.SAMN04488098_100957"/>
<evidence type="ECO:0000256" key="1">
    <source>
        <dbReference type="ARBA" id="ARBA00005953"/>
    </source>
</evidence>
<dbReference type="RefSeq" id="WP_091265694.1">
    <property type="nucleotide sequence ID" value="NZ_FNFK01000009.1"/>
</dbReference>
<dbReference type="GO" id="GO:0047617">
    <property type="term" value="F:fatty acyl-CoA hydrolase activity"/>
    <property type="evidence" value="ECO:0007669"/>
    <property type="project" value="TreeGrafter"/>
</dbReference>
<dbReference type="PANTHER" id="PTHR31793">
    <property type="entry name" value="4-HYDROXYBENZOYL-COA THIOESTERASE FAMILY MEMBER"/>
    <property type="match status" value="1"/>
</dbReference>
<dbReference type="PANTHER" id="PTHR31793:SF27">
    <property type="entry name" value="NOVEL THIOESTERASE SUPERFAMILY DOMAIN AND SAPOSIN A-TYPE DOMAIN CONTAINING PROTEIN (0610012H03RIK)"/>
    <property type="match status" value="1"/>
</dbReference>
<dbReference type="Pfam" id="PF13279">
    <property type="entry name" value="4HBT_2"/>
    <property type="match status" value="1"/>
</dbReference>
<name>A0A1G8YEK2_9LACT</name>
<organism evidence="3 4">
    <name type="scientific">Alkalibacterium thalassium</name>
    <dbReference type="NCBI Taxonomy" id="426701"/>
    <lineage>
        <taxon>Bacteria</taxon>
        <taxon>Bacillati</taxon>
        <taxon>Bacillota</taxon>
        <taxon>Bacilli</taxon>
        <taxon>Lactobacillales</taxon>
        <taxon>Carnobacteriaceae</taxon>
        <taxon>Alkalibacterium</taxon>
    </lineage>
</organism>
<evidence type="ECO:0000313" key="4">
    <source>
        <dbReference type="Proteomes" id="UP000199433"/>
    </source>
</evidence>
<dbReference type="OrthoDB" id="9800856at2"/>
<protein>
    <submittedName>
        <fullName evidence="3">Acyl-CoA thioester hydrolase</fullName>
    </submittedName>
</protein>
<evidence type="ECO:0000313" key="3">
    <source>
        <dbReference type="EMBL" id="SDK01131.1"/>
    </source>
</evidence>
<dbReference type="SUPFAM" id="SSF54637">
    <property type="entry name" value="Thioesterase/thiol ester dehydrase-isomerase"/>
    <property type="match status" value="1"/>
</dbReference>
<gene>
    <name evidence="3" type="ORF">SAMN04488098_100957</name>
</gene>
<dbReference type="EMBL" id="FNFK01000009">
    <property type="protein sequence ID" value="SDK01131.1"/>
    <property type="molecule type" value="Genomic_DNA"/>
</dbReference>
<dbReference type="PIRSF" id="PIRSF003230">
    <property type="entry name" value="YbgC"/>
    <property type="match status" value="1"/>
</dbReference>